<evidence type="ECO:0000259" key="1">
    <source>
        <dbReference type="Pfam" id="PF00339"/>
    </source>
</evidence>
<proteinExistence type="predicted"/>
<accession>A0A2S5BBF6</accession>
<dbReference type="InterPro" id="IPR014752">
    <property type="entry name" value="Arrestin-like_C"/>
</dbReference>
<dbReference type="EMBL" id="PJQD01000029">
    <property type="protein sequence ID" value="POY74061.1"/>
    <property type="molecule type" value="Genomic_DNA"/>
</dbReference>
<gene>
    <name evidence="2" type="ORF">BMF94_2873</name>
</gene>
<dbReference type="AlphaFoldDB" id="A0A2S5BBF6"/>
<dbReference type="SUPFAM" id="SSF81296">
    <property type="entry name" value="E set domains"/>
    <property type="match status" value="1"/>
</dbReference>
<name>A0A2S5BBF6_9BASI</name>
<dbReference type="InterPro" id="IPR011021">
    <property type="entry name" value="Arrestin-like_N"/>
</dbReference>
<organism evidence="2 3">
    <name type="scientific">Rhodotorula taiwanensis</name>
    <dbReference type="NCBI Taxonomy" id="741276"/>
    <lineage>
        <taxon>Eukaryota</taxon>
        <taxon>Fungi</taxon>
        <taxon>Dikarya</taxon>
        <taxon>Basidiomycota</taxon>
        <taxon>Pucciniomycotina</taxon>
        <taxon>Microbotryomycetes</taxon>
        <taxon>Sporidiobolales</taxon>
        <taxon>Sporidiobolaceae</taxon>
        <taxon>Rhodotorula</taxon>
    </lineage>
</organism>
<evidence type="ECO:0000313" key="3">
    <source>
        <dbReference type="Proteomes" id="UP000237144"/>
    </source>
</evidence>
<dbReference type="Gene3D" id="2.60.40.640">
    <property type="match status" value="1"/>
</dbReference>
<feature type="domain" description="Arrestin-like N-terminal" evidence="1">
    <location>
        <begin position="88"/>
        <end position="128"/>
    </location>
</feature>
<dbReference type="InterPro" id="IPR014756">
    <property type="entry name" value="Ig_E-set"/>
</dbReference>
<dbReference type="Proteomes" id="UP000237144">
    <property type="component" value="Unassembled WGS sequence"/>
</dbReference>
<evidence type="ECO:0000313" key="2">
    <source>
        <dbReference type="EMBL" id="POY74061.1"/>
    </source>
</evidence>
<sequence>MLASLFSSPTLKVTISEDIIFLHPIDVPDFPTQDPVLRGTVLLSLPSRKAIRQLKVVFEGLCDVSGGGNLPYETTVVLRKELTHELKGEVFEAGNHAFNFSFIIPSSADSSQRCTYGRTRYYVKATTEFDQMLSPSLSSSPVVCWLSPTPTAPGEIPPPMDWSIQHFSEELGPVGVGFSSPHLTVGSLANIRLSLLSPPQALTIVSIKGILKQQYTLHYADGSVVRPQESRYTLLKVDQRASPNLVIPIHNPATCQVSSLVSSPILPLPTVATPSQPSPGGLAVPLDEGYRPTSRCCQVEPDVPLPDPSPLARLNIGDEFHHSRVCRIPTDNLVRATTLPGSKARIVVEHQLHIEVRYRKDGEDEDMVLSIGKPITITGCCALLDNLCLPAYRSSAEGRTVEKPLESHCMCDMSTKMLLDRDGEQLQRAGSIDSPSASARNIGIGVDKSPAINDTLALPAYLARQTESDRLKLPDSGYTSPASTIHDDF</sequence>
<dbReference type="OrthoDB" id="2586454at2759"/>
<comment type="caution">
    <text evidence="2">The sequence shown here is derived from an EMBL/GenBank/DDBJ whole genome shotgun (WGS) entry which is preliminary data.</text>
</comment>
<reference evidence="2 3" key="1">
    <citation type="journal article" date="2018" name="Front. Microbiol.">
        <title>Prospects for Fungal Bioremediation of Acidic Radioactive Waste Sites: Characterization and Genome Sequence of Rhodotorula taiwanensis MD1149.</title>
        <authorList>
            <person name="Tkavc R."/>
            <person name="Matrosova V.Y."/>
            <person name="Grichenko O.E."/>
            <person name="Gostincar C."/>
            <person name="Volpe R.P."/>
            <person name="Klimenkova P."/>
            <person name="Gaidamakova E.K."/>
            <person name="Zhou C.E."/>
            <person name="Stewart B.J."/>
            <person name="Lyman M.G."/>
            <person name="Malfatti S.A."/>
            <person name="Rubinfeld B."/>
            <person name="Courtot M."/>
            <person name="Singh J."/>
            <person name="Dalgard C.L."/>
            <person name="Hamilton T."/>
            <person name="Frey K.G."/>
            <person name="Gunde-Cimerman N."/>
            <person name="Dugan L."/>
            <person name="Daly M.J."/>
        </authorList>
    </citation>
    <scope>NUCLEOTIDE SEQUENCE [LARGE SCALE GENOMIC DNA]</scope>
    <source>
        <strain evidence="2 3">MD1149</strain>
    </source>
</reference>
<protein>
    <recommendedName>
        <fullName evidence="1">Arrestin-like N-terminal domain-containing protein</fullName>
    </recommendedName>
</protein>
<dbReference type="Pfam" id="PF00339">
    <property type="entry name" value="Arrestin_N"/>
    <property type="match status" value="1"/>
</dbReference>
<keyword evidence="3" id="KW-1185">Reference proteome</keyword>